<name>A0A0N0MCQ4_9HYPH</name>
<sequence length="89" mass="8970">MRFTRAELVFVAFGAALGAIVSAVFKAGWIAPSATFPPFILVLLGLGLSEIAAGLALGRTPGSLIGMPARMLAFLIGVGVLALLMGGLA</sequence>
<accession>A0A0N0MCQ4</accession>
<comment type="caution">
    <text evidence="2">The sequence shown here is derived from an EMBL/GenBank/DDBJ whole genome shotgun (WGS) entry which is preliminary data.</text>
</comment>
<feature type="transmembrane region" description="Helical" evidence="1">
    <location>
        <begin position="39"/>
        <end position="57"/>
    </location>
</feature>
<dbReference type="Proteomes" id="UP000037822">
    <property type="component" value="Unassembled WGS sequence"/>
</dbReference>
<reference evidence="2 3" key="1">
    <citation type="submission" date="2015-07" db="EMBL/GenBank/DDBJ databases">
        <title>Whole genome sequencing of Bosea vaviloviae isolated from cave pool.</title>
        <authorList>
            <person name="Tan N.E.H."/>
            <person name="Lee Y.P."/>
            <person name="Gan H.M."/>
            <person name="Barton H."/>
            <person name="Savka M.A."/>
        </authorList>
    </citation>
    <scope>NUCLEOTIDE SEQUENCE [LARGE SCALE GENOMIC DNA]</scope>
    <source>
        <strain evidence="2 3">SD260</strain>
    </source>
</reference>
<dbReference type="OrthoDB" id="8163625at2"/>
<dbReference type="EMBL" id="LGSZ01000019">
    <property type="protein sequence ID" value="KPH82490.1"/>
    <property type="molecule type" value="Genomic_DNA"/>
</dbReference>
<gene>
    <name evidence="2" type="ORF">AE618_03105</name>
</gene>
<keyword evidence="3" id="KW-1185">Reference proteome</keyword>
<evidence type="ECO:0000256" key="1">
    <source>
        <dbReference type="SAM" id="Phobius"/>
    </source>
</evidence>
<dbReference type="AlphaFoldDB" id="A0A0N0MCQ4"/>
<protein>
    <recommendedName>
        <fullName evidence="4">Major facilitator superfamily (MFS) profile domain-containing protein</fullName>
    </recommendedName>
</protein>
<dbReference type="PATRIC" id="fig|1526658.3.peg.1228"/>
<organism evidence="2 3">
    <name type="scientific">Bosea vaviloviae</name>
    <dbReference type="NCBI Taxonomy" id="1526658"/>
    <lineage>
        <taxon>Bacteria</taxon>
        <taxon>Pseudomonadati</taxon>
        <taxon>Pseudomonadota</taxon>
        <taxon>Alphaproteobacteria</taxon>
        <taxon>Hyphomicrobiales</taxon>
        <taxon>Boseaceae</taxon>
        <taxon>Bosea</taxon>
    </lineage>
</organism>
<evidence type="ECO:0000313" key="3">
    <source>
        <dbReference type="Proteomes" id="UP000037822"/>
    </source>
</evidence>
<evidence type="ECO:0000313" key="2">
    <source>
        <dbReference type="EMBL" id="KPH82490.1"/>
    </source>
</evidence>
<feature type="transmembrane region" description="Helical" evidence="1">
    <location>
        <begin position="69"/>
        <end position="88"/>
    </location>
</feature>
<dbReference type="RefSeq" id="WP_054207589.1">
    <property type="nucleotide sequence ID" value="NZ_LGSZ01000019.1"/>
</dbReference>
<keyword evidence="1" id="KW-0812">Transmembrane</keyword>
<proteinExistence type="predicted"/>
<keyword evidence="1" id="KW-0472">Membrane</keyword>
<evidence type="ECO:0008006" key="4">
    <source>
        <dbReference type="Google" id="ProtNLM"/>
    </source>
</evidence>
<keyword evidence="1" id="KW-1133">Transmembrane helix</keyword>